<dbReference type="EMBL" id="ACYG01000024">
    <property type="protein sequence ID" value="EEV17663.1"/>
    <property type="molecule type" value="Genomic_DNA"/>
</dbReference>
<keyword evidence="1" id="KW-1133">Transmembrane helix</keyword>
<name>C8PHP9_9BACT</name>
<evidence type="ECO:0000313" key="2">
    <source>
        <dbReference type="EMBL" id="EEV17663.1"/>
    </source>
</evidence>
<dbReference type="Pfam" id="PF14899">
    <property type="entry name" value="DUF4492"/>
    <property type="match status" value="1"/>
</dbReference>
<keyword evidence="1" id="KW-0472">Membrane</keyword>
<keyword evidence="1" id="KW-0812">Transmembrane</keyword>
<dbReference type="AlphaFoldDB" id="C8PHP9"/>
<comment type="caution">
    <text evidence="2">The sequence shown here is derived from an EMBL/GenBank/DDBJ whole genome shotgun (WGS) entry which is preliminary data.</text>
</comment>
<accession>C8PHP9</accession>
<feature type="transmembrane region" description="Helical" evidence="1">
    <location>
        <begin position="23"/>
        <end position="42"/>
    </location>
</feature>
<gene>
    <name evidence="2" type="ORF">CAMGR0001_0495</name>
</gene>
<organism evidence="2 3">
    <name type="scientific">Campylobacter gracilis RM3268</name>
    <dbReference type="NCBI Taxonomy" id="553220"/>
    <lineage>
        <taxon>Bacteria</taxon>
        <taxon>Pseudomonadati</taxon>
        <taxon>Campylobacterota</taxon>
        <taxon>Epsilonproteobacteria</taxon>
        <taxon>Campylobacterales</taxon>
        <taxon>Campylobacteraceae</taxon>
        <taxon>Campylobacter</taxon>
    </lineage>
</organism>
<dbReference type="Proteomes" id="UP000005709">
    <property type="component" value="Unassembled WGS sequence"/>
</dbReference>
<evidence type="ECO:0000256" key="1">
    <source>
        <dbReference type="SAM" id="Phobius"/>
    </source>
</evidence>
<sequence length="68" mass="8147">MFFGKILKFYAHGFASMKLGKTLWAVILIKLFIIFVLLKFFIFDENLDSKFKTDQEKIDFIYKNLTKE</sequence>
<evidence type="ECO:0000313" key="3">
    <source>
        <dbReference type="Proteomes" id="UP000005709"/>
    </source>
</evidence>
<evidence type="ECO:0008006" key="4">
    <source>
        <dbReference type="Google" id="ProtNLM"/>
    </source>
</evidence>
<dbReference type="RefSeq" id="WP_005871229.1">
    <property type="nucleotide sequence ID" value="NZ_ACYG01000024.1"/>
</dbReference>
<dbReference type="STRING" id="824.CGRAC_1850"/>
<dbReference type="eggNOG" id="ENOG5032YBB">
    <property type="taxonomic scope" value="Bacteria"/>
</dbReference>
<reference evidence="2 3" key="1">
    <citation type="submission" date="2009-07" db="EMBL/GenBank/DDBJ databases">
        <authorList>
            <person name="Madupu R."/>
            <person name="Sebastian Y."/>
            <person name="Durkin A.S."/>
            <person name="Torralba M."/>
            <person name="Methe B."/>
            <person name="Sutton G.G."/>
            <person name="Strausberg R.L."/>
            <person name="Nelson K.E."/>
        </authorList>
    </citation>
    <scope>NUCLEOTIDE SEQUENCE [LARGE SCALE GENOMIC DNA]</scope>
    <source>
        <strain evidence="2 3">RM3268</strain>
    </source>
</reference>
<dbReference type="InterPro" id="IPR027853">
    <property type="entry name" value="DUF4492"/>
</dbReference>
<proteinExistence type="predicted"/>
<protein>
    <recommendedName>
        <fullName evidence="4">DUF4492 domain-containing protein</fullName>
    </recommendedName>
</protein>
<keyword evidence="3" id="KW-1185">Reference proteome</keyword>